<dbReference type="PANTHER" id="PTHR47797">
    <property type="entry name" value="DEHYDROGENASE, PUTATIVE (AFU_ORTHOLOGUE AFUA_8G05805)-RELATED"/>
    <property type="match status" value="1"/>
</dbReference>
<protein>
    <recommendedName>
        <fullName evidence="2">Cellobiose dehydrogenase-like cytochrome domain-containing protein</fullName>
    </recommendedName>
</protein>
<dbReference type="Proteomes" id="UP001303647">
    <property type="component" value="Unassembled WGS sequence"/>
</dbReference>
<sequence>MRAITNFLSLVSLLLFSSQEGHASPAEVSKRQSTSQYCNPETQICYLEYSWGPTAPVLRVAIPDSASTGANFQTLLQIVSPSTYGWVGFSWGGGMTLNPLAVVWPNGNGATVSSRWATGRTLPQAYSSATYRTIAAENNGTHWTVETVCSGCSQWNGGRLSTTGVNTFAWAVSESPVSQPSNPSSGFQIHDNIGMFSASLEQGKVPQATFDQYVQGAQ</sequence>
<accession>A0AAN7CXZ5</accession>
<keyword evidence="4" id="KW-1185">Reference proteome</keyword>
<feature type="domain" description="Cellobiose dehydrogenase-like cytochrome" evidence="2">
    <location>
        <begin position="37"/>
        <end position="206"/>
    </location>
</feature>
<reference evidence="3" key="2">
    <citation type="submission" date="2023-05" db="EMBL/GenBank/DDBJ databases">
        <authorList>
            <consortium name="Lawrence Berkeley National Laboratory"/>
            <person name="Steindorff A."/>
            <person name="Hensen N."/>
            <person name="Bonometti L."/>
            <person name="Westerberg I."/>
            <person name="Brannstrom I.O."/>
            <person name="Guillou S."/>
            <person name="Cros-Aarteil S."/>
            <person name="Calhoun S."/>
            <person name="Haridas S."/>
            <person name="Kuo A."/>
            <person name="Mondo S."/>
            <person name="Pangilinan J."/>
            <person name="Riley R."/>
            <person name="Labutti K."/>
            <person name="Andreopoulos B."/>
            <person name="Lipzen A."/>
            <person name="Chen C."/>
            <person name="Yanf M."/>
            <person name="Daum C."/>
            <person name="Ng V."/>
            <person name="Clum A."/>
            <person name="Ohm R."/>
            <person name="Martin F."/>
            <person name="Silar P."/>
            <person name="Natvig D."/>
            <person name="Lalanne C."/>
            <person name="Gautier V."/>
            <person name="Ament-Velasquez S.L."/>
            <person name="Kruys A."/>
            <person name="Hutchinson M.I."/>
            <person name="Powell A.J."/>
            <person name="Barry K."/>
            <person name="Miller A.N."/>
            <person name="Grigoriev I.V."/>
            <person name="Debuchy R."/>
            <person name="Gladieux P."/>
            <person name="Thoren M.H."/>
            <person name="Johannesson H."/>
        </authorList>
    </citation>
    <scope>NUCLEOTIDE SEQUENCE</scope>
    <source>
        <strain evidence="3">CBS 359.72</strain>
    </source>
</reference>
<evidence type="ECO:0000256" key="1">
    <source>
        <dbReference type="SAM" id="SignalP"/>
    </source>
</evidence>
<feature type="signal peptide" evidence="1">
    <location>
        <begin position="1"/>
        <end position="23"/>
    </location>
</feature>
<dbReference type="EMBL" id="MU857629">
    <property type="protein sequence ID" value="KAK4248978.1"/>
    <property type="molecule type" value="Genomic_DNA"/>
</dbReference>
<dbReference type="SUPFAM" id="SSF49344">
    <property type="entry name" value="CBD9-like"/>
    <property type="match status" value="1"/>
</dbReference>
<evidence type="ECO:0000259" key="2">
    <source>
        <dbReference type="Pfam" id="PF16010"/>
    </source>
</evidence>
<dbReference type="Pfam" id="PF16010">
    <property type="entry name" value="CDH-cyt"/>
    <property type="match status" value="1"/>
</dbReference>
<gene>
    <name evidence="3" type="ORF">C7999DRAFT_39832</name>
</gene>
<feature type="chain" id="PRO_5042859294" description="Cellobiose dehydrogenase-like cytochrome domain-containing protein" evidence="1">
    <location>
        <begin position="24"/>
        <end position="218"/>
    </location>
</feature>
<reference evidence="3" key="1">
    <citation type="journal article" date="2023" name="Mol. Phylogenet. Evol.">
        <title>Genome-scale phylogeny and comparative genomics of the fungal order Sordariales.</title>
        <authorList>
            <person name="Hensen N."/>
            <person name="Bonometti L."/>
            <person name="Westerberg I."/>
            <person name="Brannstrom I.O."/>
            <person name="Guillou S."/>
            <person name="Cros-Aarteil S."/>
            <person name="Calhoun S."/>
            <person name="Haridas S."/>
            <person name="Kuo A."/>
            <person name="Mondo S."/>
            <person name="Pangilinan J."/>
            <person name="Riley R."/>
            <person name="LaButti K."/>
            <person name="Andreopoulos B."/>
            <person name="Lipzen A."/>
            <person name="Chen C."/>
            <person name="Yan M."/>
            <person name="Daum C."/>
            <person name="Ng V."/>
            <person name="Clum A."/>
            <person name="Steindorff A."/>
            <person name="Ohm R.A."/>
            <person name="Martin F."/>
            <person name="Silar P."/>
            <person name="Natvig D.O."/>
            <person name="Lalanne C."/>
            <person name="Gautier V."/>
            <person name="Ament-Velasquez S.L."/>
            <person name="Kruys A."/>
            <person name="Hutchinson M.I."/>
            <person name="Powell A.J."/>
            <person name="Barry K."/>
            <person name="Miller A.N."/>
            <person name="Grigoriev I.V."/>
            <person name="Debuchy R."/>
            <person name="Gladieux P."/>
            <person name="Hiltunen Thoren M."/>
            <person name="Johannesson H."/>
        </authorList>
    </citation>
    <scope>NUCLEOTIDE SEQUENCE</scope>
    <source>
        <strain evidence="3">CBS 359.72</strain>
    </source>
</reference>
<dbReference type="InterPro" id="IPR015920">
    <property type="entry name" value="Cellobiose_DH-like_cyt"/>
</dbReference>
<name>A0AAN7CXZ5_9PEZI</name>
<organism evidence="3 4">
    <name type="scientific">Corynascus novoguineensis</name>
    <dbReference type="NCBI Taxonomy" id="1126955"/>
    <lineage>
        <taxon>Eukaryota</taxon>
        <taxon>Fungi</taxon>
        <taxon>Dikarya</taxon>
        <taxon>Ascomycota</taxon>
        <taxon>Pezizomycotina</taxon>
        <taxon>Sordariomycetes</taxon>
        <taxon>Sordariomycetidae</taxon>
        <taxon>Sordariales</taxon>
        <taxon>Chaetomiaceae</taxon>
        <taxon>Corynascus</taxon>
    </lineage>
</organism>
<dbReference type="AlphaFoldDB" id="A0AAN7CXZ5"/>
<keyword evidence="1" id="KW-0732">Signal</keyword>
<dbReference type="CDD" id="cd09630">
    <property type="entry name" value="CDH_like_cytochrome"/>
    <property type="match status" value="1"/>
</dbReference>
<dbReference type="PANTHER" id="PTHR47797:SF5">
    <property type="entry name" value="CELLOBIOSE DEHYDROGENASE CYTOCHROME DOMAIN-CONTAINING PROTEIN"/>
    <property type="match status" value="1"/>
</dbReference>
<comment type="caution">
    <text evidence="3">The sequence shown here is derived from an EMBL/GenBank/DDBJ whole genome shotgun (WGS) entry which is preliminary data.</text>
</comment>
<proteinExistence type="predicted"/>
<dbReference type="Gene3D" id="2.60.40.1210">
    <property type="entry name" value="Cellobiose dehydrogenase, cytochrome domain"/>
    <property type="match status" value="1"/>
</dbReference>
<evidence type="ECO:0000313" key="4">
    <source>
        <dbReference type="Proteomes" id="UP001303647"/>
    </source>
</evidence>
<evidence type="ECO:0000313" key="3">
    <source>
        <dbReference type="EMBL" id="KAK4248978.1"/>
    </source>
</evidence>